<dbReference type="CDD" id="cd04506">
    <property type="entry name" value="SGNH_hydrolase_YpmR_like"/>
    <property type="match status" value="1"/>
</dbReference>
<dbReference type="eggNOG" id="COG2755">
    <property type="taxonomic scope" value="Bacteria"/>
</dbReference>
<dbReference type="OrthoDB" id="252349at2"/>
<dbReference type="AlphaFoldDB" id="A0A0R2CLT1"/>
<sequence>MKKIKSILKFFLILGLVTFLVFGIWQLFFYLGQSQSTTSKITNHQTASSSSTSKKVKHLKLVGLGDSLTQGVGDTTDQGGYVHLIQEKLDALSHVKVQTFNYGKAGDRSDQILARLQSTPVIQRQIKQANVIVMTVGGNDLMQVLEKSFSNISDQELASAVTNSRQTYQTKLKSLLQAVRQYNSKAPIFVYSVYNPFYVYFPTMYQFTKYTNVWNNVTKQVVGQTKDAYFVNIDQKMSTGQYYHKTKQLKKSSVTDITVLNNKDLTHVLDNQKEKNGYLSPADHFHPNLKGYRYMTNKLYTAMMKHKTTWLARKGD</sequence>
<protein>
    <submittedName>
        <fullName evidence="3">Lipase acylhydrolase</fullName>
    </submittedName>
</protein>
<gene>
    <name evidence="3" type="ORF">FD21_GL000849</name>
</gene>
<dbReference type="STRING" id="1133569.FD21_GL000849"/>
<name>A0A0R2CLT1_9LACO</name>
<dbReference type="GO" id="GO:0004622">
    <property type="term" value="F:phosphatidylcholine lysophospholipase activity"/>
    <property type="evidence" value="ECO:0007669"/>
    <property type="project" value="TreeGrafter"/>
</dbReference>
<reference evidence="3 4" key="1">
    <citation type="journal article" date="2015" name="Genome Announc.">
        <title>Expanding the biotechnology potential of lactobacilli through comparative genomics of 213 strains and associated genera.</title>
        <authorList>
            <person name="Sun Z."/>
            <person name="Harris H.M."/>
            <person name="McCann A."/>
            <person name="Guo C."/>
            <person name="Argimon S."/>
            <person name="Zhang W."/>
            <person name="Yang X."/>
            <person name="Jeffery I.B."/>
            <person name="Cooney J.C."/>
            <person name="Kagawa T.F."/>
            <person name="Liu W."/>
            <person name="Song Y."/>
            <person name="Salvetti E."/>
            <person name="Wrobel A."/>
            <person name="Rasinkangas P."/>
            <person name="Parkhill J."/>
            <person name="Rea M.C."/>
            <person name="O'Sullivan O."/>
            <person name="Ritari J."/>
            <person name="Douillard F.P."/>
            <person name="Paul Ross R."/>
            <person name="Yang R."/>
            <person name="Briner A.E."/>
            <person name="Felis G.E."/>
            <person name="de Vos W.M."/>
            <person name="Barrangou R."/>
            <person name="Klaenhammer T.R."/>
            <person name="Caufield P.W."/>
            <person name="Cui Y."/>
            <person name="Zhang H."/>
            <person name="O'Toole P.W."/>
        </authorList>
    </citation>
    <scope>NUCLEOTIDE SEQUENCE [LARGE SCALE GENOMIC DNA]</scope>
    <source>
        <strain evidence="3 4">DSM 20605</strain>
    </source>
</reference>
<dbReference type="InterPro" id="IPR036514">
    <property type="entry name" value="SGNH_hydro_sf"/>
</dbReference>
<dbReference type="Proteomes" id="UP000051576">
    <property type="component" value="Unassembled WGS sequence"/>
</dbReference>
<evidence type="ECO:0000259" key="2">
    <source>
        <dbReference type="Pfam" id="PF13472"/>
    </source>
</evidence>
<evidence type="ECO:0000313" key="3">
    <source>
        <dbReference type="EMBL" id="KRM88771.1"/>
    </source>
</evidence>
<dbReference type="PATRIC" id="fig|1133569.4.peg.928"/>
<feature type="domain" description="SGNH hydrolase-type esterase" evidence="2">
    <location>
        <begin position="64"/>
        <end position="293"/>
    </location>
</feature>
<dbReference type="Pfam" id="PF13472">
    <property type="entry name" value="Lipase_GDSL_2"/>
    <property type="match status" value="1"/>
</dbReference>
<organism evidence="3 4">
    <name type="scientific">Liquorilactobacillus vini DSM 20605</name>
    <dbReference type="NCBI Taxonomy" id="1133569"/>
    <lineage>
        <taxon>Bacteria</taxon>
        <taxon>Bacillati</taxon>
        <taxon>Bacillota</taxon>
        <taxon>Bacilli</taxon>
        <taxon>Lactobacillales</taxon>
        <taxon>Lactobacillaceae</taxon>
        <taxon>Liquorilactobacillus</taxon>
    </lineage>
</organism>
<comment type="caution">
    <text evidence="3">The sequence shown here is derived from an EMBL/GenBank/DDBJ whole genome shotgun (WGS) entry which is preliminary data.</text>
</comment>
<dbReference type="PANTHER" id="PTHR30383">
    <property type="entry name" value="THIOESTERASE 1/PROTEASE 1/LYSOPHOSPHOLIPASE L1"/>
    <property type="match status" value="1"/>
</dbReference>
<dbReference type="RefSeq" id="WP_010579958.1">
    <property type="nucleotide sequence ID" value="NZ_AHYZ01000049.1"/>
</dbReference>
<evidence type="ECO:0000313" key="4">
    <source>
        <dbReference type="Proteomes" id="UP000051576"/>
    </source>
</evidence>
<dbReference type="InterPro" id="IPR051532">
    <property type="entry name" value="Ester_Hydrolysis_Enzymes"/>
</dbReference>
<accession>A0A0R2CLT1</accession>
<dbReference type="EMBL" id="AYYX01000022">
    <property type="protein sequence ID" value="KRM88771.1"/>
    <property type="molecule type" value="Genomic_DNA"/>
</dbReference>
<dbReference type="SUPFAM" id="SSF52266">
    <property type="entry name" value="SGNH hydrolase"/>
    <property type="match status" value="1"/>
</dbReference>
<dbReference type="PANTHER" id="PTHR30383:SF27">
    <property type="entry name" value="SPORE GERMINATION LIPASE LIPC"/>
    <property type="match status" value="1"/>
</dbReference>
<keyword evidence="1" id="KW-1133">Transmembrane helix</keyword>
<proteinExistence type="predicted"/>
<dbReference type="Gene3D" id="3.40.50.1110">
    <property type="entry name" value="SGNH hydrolase"/>
    <property type="match status" value="1"/>
</dbReference>
<keyword evidence="3" id="KW-0378">Hydrolase</keyword>
<feature type="transmembrane region" description="Helical" evidence="1">
    <location>
        <begin position="7"/>
        <end position="31"/>
    </location>
</feature>
<evidence type="ECO:0000256" key="1">
    <source>
        <dbReference type="SAM" id="Phobius"/>
    </source>
</evidence>
<dbReference type="InterPro" id="IPR013830">
    <property type="entry name" value="SGNH_hydro"/>
</dbReference>
<keyword evidence="4" id="KW-1185">Reference proteome</keyword>
<keyword evidence="1" id="KW-0472">Membrane</keyword>
<keyword evidence="1" id="KW-0812">Transmembrane</keyword>